<dbReference type="Pfam" id="PF05908">
    <property type="entry name" value="Gamma_PGA_hydro"/>
    <property type="match status" value="1"/>
</dbReference>
<accession>A0A380HPE2</accession>
<proteinExistence type="predicted"/>
<name>A0A380HPE2_STASA</name>
<organism evidence="1 2">
    <name type="scientific">Staphylococcus saprophyticus</name>
    <dbReference type="NCBI Taxonomy" id="29385"/>
    <lineage>
        <taxon>Bacteria</taxon>
        <taxon>Bacillati</taxon>
        <taxon>Bacillota</taxon>
        <taxon>Bacilli</taxon>
        <taxon>Bacillales</taxon>
        <taxon>Staphylococcaceae</taxon>
        <taxon>Staphylococcus</taxon>
    </lineage>
</organism>
<dbReference type="AlphaFoldDB" id="A0A380HPE2"/>
<dbReference type="Proteomes" id="UP000254707">
    <property type="component" value="Unassembled WGS sequence"/>
</dbReference>
<dbReference type="Gene3D" id="3.40.630.100">
    <property type="entry name" value="Poly-gamma-glutamate hydrolase, zinc-binding motif"/>
    <property type="match status" value="1"/>
</dbReference>
<dbReference type="InterPro" id="IPR008585">
    <property type="entry name" value="Gamma_PGA_hydro"/>
</dbReference>
<protein>
    <submittedName>
        <fullName evidence="1">Phage-related replication protein</fullName>
    </submittedName>
</protein>
<evidence type="ECO:0000313" key="2">
    <source>
        <dbReference type="Proteomes" id="UP000254707"/>
    </source>
</evidence>
<gene>
    <name evidence="1" type="ORF">NCTC7688_01752</name>
</gene>
<evidence type="ECO:0000313" key="1">
    <source>
        <dbReference type="EMBL" id="SUM83179.1"/>
    </source>
</evidence>
<reference evidence="1 2" key="1">
    <citation type="submission" date="2018-06" db="EMBL/GenBank/DDBJ databases">
        <authorList>
            <consortium name="Pathogen Informatics"/>
            <person name="Doyle S."/>
        </authorList>
    </citation>
    <scope>NUCLEOTIDE SEQUENCE [LARGE SCALE GENOMIC DNA]</scope>
    <source>
        <strain evidence="1 2">NCTC7688</strain>
    </source>
</reference>
<sequence length="208" mass="23569">MIDQFMSMSELIDHTEEHKDWQILYNERVAKSLITAVHGGAIERGTSEIAQLISEIGGYSFYTFKGIRKNKNHELHVTSKHFDEPILNELVPTHEAVVSLHGCMGDDVALYIGGKDLELSYEITQQLQKIGIKVKPAPAHIAGMQTENFVNKGKRDAGVQLELTVALRKQCFKNNKYNLHDRENRENWSQLMFSFSTAIANALKILND</sequence>
<dbReference type="EMBL" id="UHED01000001">
    <property type="protein sequence ID" value="SUM83179.1"/>
    <property type="molecule type" value="Genomic_DNA"/>
</dbReference>
<dbReference type="RefSeq" id="WP_002483430.1">
    <property type="nucleotide sequence ID" value="NZ_CAXOKG010000001.1"/>
</dbReference>
<dbReference type="InterPro" id="IPR038128">
    <property type="entry name" value="Gamma_PGA_hydro_sf"/>
</dbReference>